<protein>
    <submittedName>
        <fullName evidence="17">Succinate dehydrogenase cytochrome b560 subunit, mitochondrial</fullName>
    </submittedName>
</protein>
<dbReference type="Pfam" id="PF01127">
    <property type="entry name" value="Sdh_cyt"/>
    <property type="match status" value="1"/>
</dbReference>
<evidence type="ECO:0000259" key="15">
    <source>
        <dbReference type="SMART" id="SM00337"/>
    </source>
</evidence>
<dbReference type="SUPFAM" id="SSF56854">
    <property type="entry name" value="Bcl-2 inhibitors of programmed cell death"/>
    <property type="match status" value="2"/>
</dbReference>
<dbReference type="InterPro" id="IPR002475">
    <property type="entry name" value="Bcl2-like"/>
</dbReference>
<evidence type="ECO:0000256" key="10">
    <source>
        <dbReference type="ARBA" id="ARBA00022989"/>
    </source>
</evidence>
<evidence type="ECO:0000256" key="4">
    <source>
        <dbReference type="ARBA" id="ARBA00022617"/>
    </source>
</evidence>
<dbReference type="PROSITE" id="PS01001">
    <property type="entry name" value="SDH_CYT_2"/>
    <property type="match status" value="1"/>
</dbReference>
<sequence length="699" mass="80121">MCCDVNEIIRNFSNREILIKAWRHVSLCLQVLRLLKTSIPQQSAKTPIQEWGYDYLLRQRALKRPISPHLSVYKPQVTWMVSGFHRLTGCAMGGTLLIGGIGFALLPLNFTTFIDFIRGLGLPWVVTDTFKFIIAYPIAFHALNGIRFIAFDLAMGTDIASVYASGYAVLSLAALIALAVVIAPRLKKEDHVVVDMPKKFLDMLISDSIASKYDKYDGHSKGWLGCQNDTYCIQKNLGWGSELPEAGIDDFLADYIQYRIRIHGNYKTPNLVHPCRQGSENDLIRSVALIFEKNHKEELRKMVEALCENESFSLDRYLEMMEHFVCIRNETPSQMSYGRLIALIAFAGLIATRLSDMNCFAEVSMVMSDTSKFLQKLITSTWPHHKRSWSKFFDLVRTIIKLNEKEEAEPKIEKNEWWSAISRMAVNHICIDLRIFITRFWSSHISRLCVHFVFINRIITTKSIFEEMNVSDASRNDQCSGDATNESVNSLKGANIIQSYVIDYIRYRVHLENGDCPCLPDIPGSDDYRFQLIRAVALIFERKHAEELMDMATTLCLRGRLTFQRYIKVTESFAKNEDDDGRHGQLSYGRLIALISFAGLVAMKLSEMHLFPDISMIASYTAKFLHKEIVLTWPGSKRSWEDFFDRAKMIIDRNEIGTNEQLNLKSECNRWWLSIRALVIFGMFGIGAFTLMKTILKAR</sequence>
<keyword evidence="12" id="KW-0496">Mitochondrion</keyword>
<keyword evidence="7" id="KW-0479">Metal-binding</keyword>
<feature type="domain" description="Bcl-2 Bcl-2 homology region 1-3" evidence="15">
    <location>
        <begin position="533"/>
        <end position="640"/>
    </location>
</feature>
<evidence type="ECO:0000256" key="6">
    <source>
        <dbReference type="ARBA" id="ARBA00022703"/>
    </source>
</evidence>
<keyword evidence="9" id="KW-0809">Transit peptide</keyword>
<dbReference type="PROSITE" id="PS50062">
    <property type="entry name" value="BCL2_FAMILY"/>
    <property type="match status" value="2"/>
</dbReference>
<dbReference type="InterPro" id="IPR034804">
    <property type="entry name" value="SQR/QFR_C/D"/>
</dbReference>
<reference evidence="17" key="1">
    <citation type="submission" date="2017-02" db="UniProtKB">
        <authorList>
            <consortium name="WormBaseParasite"/>
        </authorList>
    </citation>
    <scope>IDENTIFICATION</scope>
</reference>
<dbReference type="SMART" id="SM00337">
    <property type="entry name" value="BCL"/>
    <property type="match status" value="2"/>
</dbReference>
<feature type="domain" description="Bcl-2 Bcl-2 homology region 1-3" evidence="15">
    <location>
        <begin position="284"/>
        <end position="389"/>
    </location>
</feature>
<comment type="subcellular location">
    <subcellularLocation>
        <location evidence="1">Mitochondrion inner membrane</location>
        <topology evidence="1">Multi-pass membrane protein</topology>
    </subcellularLocation>
</comment>
<comment type="similarity">
    <text evidence="3">Belongs to the Bcl-2 family.</text>
</comment>
<dbReference type="PROSITE" id="PS01000">
    <property type="entry name" value="SDH_CYT_1"/>
    <property type="match status" value="1"/>
</dbReference>
<dbReference type="InterPro" id="IPR018495">
    <property type="entry name" value="Succ_DH_cyt_bsu_CS"/>
</dbReference>
<dbReference type="Proteomes" id="UP000050640">
    <property type="component" value="Unplaced"/>
</dbReference>
<dbReference type="InterPro" id="IPR000701">
    <property type="entry name" value="SuccDH_FuR_B_TM-su"/>
</dbReference>
<dbReference type="Gene3D" id="1.10.437.10">
    <property type="entry name" value="Blc2-like"/>
    <property type="match status" value="2"/>
</dbReference>
<evidence type="ECO:0000256" key="1">
    <source>
        <dbReference type="ARBA" id="ARBA00004448"/>
    </source>
</evidence>
<dbReference type="SUPFAM" id="SSF81343">
    <property type="entry name" value="Fumarate reductase respiratory complex transmembrane subunits"/>
    <property type="match status" value="1"/>
</dbReference>
<evidence type="ECO:0000313" key="16">
    <source>
        <dbReference type="Proteomes" id="UP000050640"/>
    </source>
</evidence>
<evidence type="ECO:0000256" key="7">
    <source>
        <dbReference type="ARBA" id="ARBA00022723"/>
    </source>
</evidence>
<dbReference type="STRING" id="1147741.A0A0R3S0K5"/>
<keyword evidence="16" id="KW-1185">Reference proteome</keyword>
<dbReference type="InterPro" id="IPR014314">
    <property type="entry name" value="Succ_DH_cytb556"/>
</dbReference>
<dbReference type="InterPro" id="IPR036834">
    <property type="entry name" value="Bcl-2-like_sf"/>
</dbReference>
<dbReference type="Gene3D" id="1.20.1300.10">
    <property type="entry name" value="Fumarate reductase/succinate dehydrogenase, transmembrane subunit"/>
    <property type="match status" value="1"/>
</dbReference>
<dbReference type="FunFam" id="1.20.1300.10:FF:000011">
    <property type="entry name" value="Succinate dehydrogenase cytochrome b560 subunit"/>
    <property type="match status" value="1"/>
</dbReference>
<dbReference type="PANTHER" id="PTHR10978">
    <property type="entry name" value="SUCCINATE DEHYDROGENASE CYTOCHROME B560 SUBUNIT"/>
    <property type="match status" value="1"/>
</dbReference>
<dbReference type="WBParaSite" id="EEL_0000815901-mRNA-1">
    <property type="protein sequence ID" value="EEL_0000815901-mRNA-1"/>
    <property type="gene ID" value="EEL_0000815901"/>
</dbReference>
<organism evidence="16 17">
    <name type="scientific">Elaeophora elaphi</name>
    <dbReference type="NCBI Taxonomy" id="1147741"/>
    <lineage>
        <taxon>Eukaryota</taxon>
        <taxon>Metazoa</taxon>
        <taxon>Ecdysozoa</taxon>
        <taxon>Nematoda</taxon>
        <taxon>Chromadorea</taxon>
        <taxon>Rhabditida</taxon>
        <taxon>Spirurina</taxon>
        <taxon>Spiruromorpha</taxon>
        <taxon>Filarioidea</taxon>
        <taxon>Onchocercidae</taxon>
        <taxon>Elaeophora</taxon>
    </lineage>
</organism>
<accession>A0A0R3S0K5</accession>
<dbReference type="CDD" id="cd03499">
    <property type="entry name" value="SQR_TypeC_SdhC"/>
    <property type="match status" value="1"/>
</dbReference>
<feature type="transmembrane region" description="Helical" evidence="14">
    <location>
        <begin position="671"/>
        <end position="692"/>
    </location>
</feature>
<evidence type="ECO:0000256" key="2">
    <source>
        <dbReference type="ARBA" id="ARBA00005163"/>
    </source>
</evidence>
<evidence type="ECO:0000256" key="13">
    <source>
        <dbReference type="ARBA" id="ARBA00023136"/>
    </source>
</evidence>
<feature type="transmembrane region" description="Helical" evidence="14">
    <location>
        <begin position="90"/>
        <end position="110"/>
    </location>
</feature>
<dbReference type="AlphaFoldDB" id="A0A0R3S0K5"/>
<evidence type="ECO:0000256" key="11">
    <source>
        <dbReference type="ARBA" id="ARBA00023004"/>
    </source>
</evidence>
<keyword evidence="13 14" id="KW-0472">Membrane</keyword>
<comment type="pathway">
    <text evidence="2">Carbohydrate metabolism; tricarboxylic acid cycle.</text>
</comment>
<evidence type="ECO:0000256" key="8">
    <source>
        <dbReference type="ARBA" id="ARBA00022792"/>
    </source>
</evidence>
<proteinExistence type="inferred from homology"/>
<evidence type="ECO:0000256" key="5">
    <source>
        <dbReference type="ARBA" id="ARBA00022692"/>
    </source>
</evidence>
<dbReference type="GO" id="GO:0006099">
    <property type="term" value="P:tricarboxylic acid cycle"/>
    <property type="evidence" value="ECO:0007669"/>
    <property type="project" value="InterPro"/>
</dbReference>
<dbReference type="Pfam" id="PF00452">
    <property type="entry name" value="Bcl-2"/>
    <property type="match status" value="2"/>
</dbReference>
<name>A0A0R3S0K5_9BILA</name>
<evidence type="ECO:0000256" key="14">
    <source>
        <dbReference type="SAM" id="Phobius"/>
    </source>
</evidence>
<keyword evidence="5 14" id="KW-0812">Transmembrane</keyword>
<evidence type="ECO:0000256" key="3">
    <source>
        <dbReference type="ARBA" id="ARBA00009458"/>
    </source>
</evidence>
<dbReference type="CDD" id="cd06845">
    <property type="entry name" value="Bcl-2_like"/>
    <property type="match status" value="2"/>
</dbReference>
<dbReference type="InterPro" id="IPR046371">
    <property type="entry name" value="Bcl-2_BH1-3"/>
</dbReference>
<keyword evidence="11" id="KW-0408">Iron</keyword>
<dbReference type="GO" id="GO:0046872">
    <property type="term" value="F:metal ion binding"/>
    <property type="evidence" value="ECO:0007669"/>
    <property type="project" value="UniProtKB-KW"/>
</dbReference>
<dbReference type="GO" id="GO:0006915">
    <property type="term" value="P:apoptotic process"/>
    <property type="evidence" value="ECO:0007669"/>
    <property type="project" value="UniProtKB-KW"/>
</dbReference>
<evidence type="ECO:0000256" key="9">
    <source>
        <dbReference type="ARBA" id="ARBA00022946"/>
    </source>
</evidence>
<feature type="transmembrane region" description="Helical" evidence="14">
    <location>
        <begin position="162"/>
        <end position="183"/>
    </location>
</feature>
<keyword evidence="8" id="KW-0999">Mitochondrion inner membrane</keyword>
<dbReference type="GO" id="GO:0005743">
    <property type="term" value="C:mitochondrial inner membrane"/>
    <property type="evidence" value="ECO:0007669"/>
    <property type="project" value="UniProtKB-SubCell"/>
</dbReference>
<feature type="transmembrane region" description="Helical" evidence="14">
    <location>
        <begin position="130"/>
        <end position="150"/>
    </location>
</feature>
<keyword evidence="10 14" id="KW-1133">Transmembrane helix</keyword>
<evidence type="ECO:0000313" key="17">
    <source>
        <dbReference type="WBParaSite" id="EEL_0000815901-mRNA-1"/>
    </source>
</evidence>
<keyword evidence="4" id="KW-0349">Heme</keyword>
<dbReference type="GO" id="GO:0006121">
    <property type="term" value="P:mitochondrial electron transport, succinate to ubiquinone"/>
    <property type="evidence" value="ECO:0007669"/>
    <property type="project" value="UniProtKB-ARBA"/>
</dbReference>
<dbReference type="NCBIfam" id="TIGR02970">
    <property type="entry name" value="succ_dehyd_cytB"/>
    <property type="match status" value="1"/>
</dbReference>
<keyword evidence="6" id="KW-0053">Apoptosis</keyword>
<dbReference type="InterPro" id="IPR026298">
    <property type="entry name" value="Bcl-2_fam"/>
</dbReference>
<dbReference type="GO" id="GO:0042981">
    <property type="term" value="P:regulation of apoptotic process"/>
    <property type="evidence" value="ECO:0007669"/>
    <property type="project" value="InterPro"/>
</dbReference>
<dbReference type="PANTHER" id="PTHR10978:SF5">
    <property type="entry name" value="SUCCINATE DEHYDROGENASE CYTOCHROME B560 SUBUNIT, MITOCHONDRIAL"/>
    <property type="match status" value="1"/>
</dbReference>
<dbReference type="GO" id="GO:0009055">
    <property type="term" value="F:electron transfer activity"/>
    <property type="evidence" value="ECO:0007669"/>
    <property type="project" value="InterPro"/>
</dbReference>
<evidence type="ECO:0000256" key="12">
    <source>
        <dbReference type="ARBA" id="ARBA00023128"/>
    </source>
</evidence>